<feature type="compositionally biased region" description="Low complexity" evidence="2">
    <location>
        <begin position="184"/>
        <end position="222"/>
    </location>
</feature>
<dbReference type="PANTHER" id="PTHR10656:SF70">
    <property type="entry name" value="PROTEIN MAB-21-RELATED"/>
    <property type="match status" value="1"/>
</dbReference>
<evidence type="ECO:0000313" key="3">
    <source>
        <dbReference type="Proteomes" id="UP000050792"/>
    </source>
</evidence>
<dbReference type="WBParaSite" id="SRDH1_57730.1">
    <property type="protein sequence ID" value="SRDH1_57730.1"/>
    <property type="gene ID" value="SRDH1_57730"/>
</dbReference>
<dbReference type="PANTHER" id="PTHR10656">
    <property type="entry name" value="CELL FATE DETERMINING PROTEIN MAB21-RELATED"/>
    <property type="match status" value="1"/>
</dbReference>
<dbReference type="Gene3D" id="3.30.460.90">
    <property type="match status" value="1"/>
</dbReference>
<feature type="region of interest" description="Disordered" evidence="2">
    <location>
        <begin position="67"/>
        <end position="89"/>
    </location>
</feature>
<feature type="region of interest" description="Disordered" evidence="2">
    <location>
        <begin position="158"/>
        <end position="222"/>
    </location>
</feature>
<dbReference type="AlphaFoldDB" id="A0A183QD33"/>
<accession>A0A183QD33</accession>
<name>A0A183QD33_9TREM</name>
<reference evidence="3" key="1">
    <citation type="submission" date="2022-06" db="EMBL/GenBank/DDBJ databases">
        <authorList>
            <person name="Berger JAMES D."/>
            <person name="Berger JAMES D."/>
        </authorList>
    </citation>
    <scope>NUCLEOTIDE SEQUENCE [LARGE SCALE GENOMIC DNA]</scope>
</reference>
<dbReference type="Gene3D" id="1.10.1410.40">
    <property type="match status" value="1"/>
</dbReference>
<proteinExistence type="inferred from homology"/>
<comment type="similarity">
    <text evidence="1">Belongs to the mab-21 family.</text>
</comment>
<evidence type="ECO:0000313" key="4">
    <source>
        <dbReference type="WBParaSite" id="SRDH1_57730.1"/>
    </source>
</evidence>
<feature type="region of interest" description="Disordered" evidence="2">
    <location>
        <begin position="450"/>
        <end position="471"/>
    </location>
</feature>
<keyword evidence="3" id="KW-1185">Reference proteome</keyword>
<feature type="compositionally biased region" description="Low complexity" evidence="2">
    <location>
        <begin position="456"/>
        <end position="471"/>
    </location>
</feature>
<evidence type="ECO:0000256" key="2">
    <source>
        <dbReference type="SAM" id="MobiDB-lite"/>
    </source>
</evidence>
<dbReference type="Proteomes" id="UP000050792">
    <property type="component" value="Unassembled WGS sequence"/>
</dbReference>
<dbReference type="SMART" id="SM01265">
    <property type="entry name" value="Mab-21"/>
    <property type="match status" value="1"/>
</dbReference>
<protein>
    <submittedName>
        <fullName evidence="4">Mab-21 domain-containing protein</fullName>
    </submittedName>
</protein>
<dbReference type="InterPro" id="IPR046903">
    <property type="entry name" value="Mab-21-like_nuc_Trfase"/>
</dbReference>
<dbReference type="Pfam" id="PF20266">
    <property type="entry name" value="Mab-21_C"/>
    <property type="match status" value="1"/>
</dbReference>
<dbReference type="InterPro" id="IPR024810">
    <property type="entry name" value="MAB21L/cGLR"/>
</dbReference>
<dbReference type="Pfam" id="PF03281">
    <property type="entry name" value="Mab-21"/>
    <property type="match status" value="1"/>
</dbReference>
<organism evidence="3 4">
    <name type="scientific">Schistosoma rodhaini</name>
    <dbReference type="NCBI Taxonomy" id="6188"/>
    <lineage>
        <taxon>Eukaryota</taxon>
        <taxon>Metazoa</taxon>
        <taxon>Spiralia</taxon>
        <taxon>Lophotrochozoa</taxon>
        <taxon>Platyhelminthes</taxon>
        <taxon>Trematoda</taxon>
        <taxon>Digenea</taxon>
        <taxon>Strigeidida</taxon>
        <taxon>Schistosomatoidea</taxon>
        <taxon>Schistosomatidae</taxon>
        <taxon>Schistosoma</taxon>
    </lineage>
</organism>
<sequence length="570" mass="65991">MDLLPTLYPHRLMYRNNNNPNMNSIHIHENNKTMIENSNHNDEENGLLLTEYHHPNVYDELPGHLHHLHHQQQQQQHQHHPQHHQQQQPKLFRQLSAIPNPIYHYLHLFYIKRVETRRITIAKTLHEIIQIAQEILHEVELQEPRFVSTLKVMNTNNNLEQKRDENDTDDNPLYGNMNNTPPATTSNVTNSLNTTNSTTTTSTNTTSTTTDTTNSMNGSSTNNNHSHNGVYYDGLRVLSSNHFEITLYLNQMGVFNFIDDGSIPGGAVLKLSDGRKRSMSLWVEFITASGYLSARKIRSRFHSLIGQAIQKSTYRHIVRMLGQTSEVKLCIHDKYILQITPAFRCHGLWPRSANHWPMNNHHLYNELNPELPIKWPSNQLMNEVKYEGFCLLSQESVYTKDKQATAEGDAWLLDFYNAEERLLMNHTIRRQCYSILKTLADRHLTGVHGETNFKNSKSSTTSSSASSTSSTPMNMIHSVIQEYDIKTLVLHECEKHPNDNDWTEYTLGDRINSILLQLISCLQHRRCPHYFLPNLDIFRGYSTVGMDITAKQAWRLLRELLTCPQALEYL</sequence>
<evidence type="ECO:0000256" key="1">
    <source>
        <dbReference type="ARBA" id="ARBA00008307"/>
    </source>
</evidence>
<dbReference type="InterPro" id="IPR046906">
    <property type="entry name" value="Mab-21_HhH/H2TH-like"/>
</dbReference>
<reference evidence="4" key="2">
    <citation type="submission" date="2023-11" db="UniProtKB">
        <authorList>
            <consortium name="WormBaseParasite"/>
        </authorList>
    </citation>
    <scope>IDENTIFICATION</scope>
</reference>